<dbReference type="EMBL" id="BPLQ01007606">
    <property type="protein sequence ID" value="GIY31118.1"/>
    <property type="molecule type" value="Genomic_DNA"/>
</dbReference>
<dbReference type="AlphaFoldDB" id="A0AAV4S9D1"/>
<sequence>AVYRNQKVRRRVQSCAGGVPHQKSLARCEVSPCASMRSSRMFQKRVDSVANDTVGGYHPASVLHLPGPRTGAASAKQPVNA</sequence>
<evidence type="ECO:0000256" key="1">
    <source>
        <dbReference type="SAM" id="MobiDB-lite"/>
    </source>
</evidence>
<evidence type="ECO:0000313" key="3">
    <source>
        <dbReference type="Proteomes" id="UP001054837"/>
    </source>
</evidence>
<evidence type="ECO:0000313" key="2">
    <source>
        <dbReference type="EMBL" id="GIY31118.1"/>
    </source>
</evidence>
<feature type="region of interest" description="Disordered" evidence="1">
    <location>
        <begin position="60"/>
        <end position="81"/>
    </location>
</feature>
<reference evidence="2 3" key="1">
    <citation type="submission" date="2021-06" db="EMBL/GenBank/DDBJ databases">
        <title>Caerostris darwini draft genome.</title>
        <authorList>
            <person name="Kono N."/>
            <person name="Arakawa K."/>
        </authorList>
    </citation>
    <scope>NUCLEOTIDE SEQUENCE [LARGE SCALE GENOMIC DNA]</scope>
</reference>
<name>A0AAV4S9D1_9ARAC</name>
<organism evidence="2 3">
    <name type="scientific">Caerostris darwini</name>
    <dbReference type="NCBI Taxonomy" id="1538125"/>
    <lineage>
        <taxon>Eukaryota</taxon>
        <taxon>Metazoa</taxon>
        <taxon>Ecdysozoa</taxon>
        <taxon>Arthropoda</taxon>
        <taxon>Chelicerata</taxon>
        <taxon>Arachnida</taxon>
        <taxon>Araneae</taxon>
        <taxon>Araneomorphae</taxon>
        <taxon>Entelegynae</taxon>
        <taxon>Araneoidea</taxon>
        <taxon>Araneidae</taxon>
        <taxon>Caerostris</taxon>
    </lineage>
</organism>
<gene>
    <name evidence="2" type="ORF">CDAR_412421</name>
</gene>
<accession>A0AAV4S9D1</accession>
<comment type="caution">
    <text evidence="2">The sequence shown here is derived from an EMBL/GenBank/DDBJ whole genome shotgun (WGS) entry which is preliminary data.</text>
</comment>
<protein>
    <submittedName>
        <fullName evidence="2">Uncharacterized protein</fullName>
    </submittedName>
</protein>
<proteinExistence type="predicted"/>
<dbReference type="Proteomes" id="UP001054837">
    <property type="component" value="Unassembled WGS sequence"/>
</dbReference>
<keyword evidence="3" id="KW-1185">Reference proteome</keyword>
<feature type="non-terminal residue" evidence="2">
    <location>
        <position position="1"/>
    </location>
</feature>